<dbReference type="AlphaFoldDB" id="A0A381C911"/>
<feature type="transmembrane region" description="Helical" evidence="1">
    <location>
        <begin position="221"/>
        <end position="240"/>
    </location>
</feature>
<evidence type="ECO:0000313" key="4">
    <source>
        <dbReference type="EMBL" id="SUW64320.1"/>
    </source>
</evidence>
<feature type="transmembrane region" description="Helical" evidence="1">
    <location>
        <begin position="246"/>
        <end position="263"/>
    </location>
</feature>
<dbReference type="InterPro" id="IPR050879">
    <property type="entry name" value="Acyltransferase_3"/>
</dbReference>
<keyword evidence="1" id="KW-0472">Membrane</keyword>
<keyword evidence="4" id="KW-0808">Transferase</keyword>
<accession>A0A381C911</accession>
<dbReference type="EMBL" id="UIGI01000001">
    <property type="protein sequence ID" value="SUW64320.1"/>
    <property type="molecule type" value="Genomic_DNA"/>
</dbReference>
<dbReference type="PANTHER" id="PTHR23028">
    <property type="entry name" value="ACETYLTRANSFERASE"/>
    <property type="match status" value="1"/>
</dbReference>
<feature type="transmembrane region" description="Helical" evidence="1">
    <location>
        <begin position="72"/>
        <end position="94"/>
    </location>
</feature>
<organism evidence="4 5">
    <name type="scientific">Buttiauxella agrestis</name>
    <dbReference type="NCBI Taxonomy" id="82977"/>
    <lineage>
        <taxon>Bacteria</taxon>
        <taxon>Pseudomonadati</taxon>
        <taxon>Pseudomonadota</taxon>
        <taxon>Gammaproteobacteria</taxon>
        <taxon>Enterobacterales</taxon>
        <taxon>Enterobacteriaceae</taxon>
        <taxon>Buttiauxella</taxon>
    </lineage>
</organism>
<feature type="transmembrane region" description="Helical" evidence="1">
    <location>
        <begin position="275"/>
        <end position="292"/>
    </location>
</feature>
<feature type="transmembrane region" description="Helical" evidence="1">
    <location>
        <begin position="312"/>
        <end position="332"/>
    </location>
</feature>
<feature type="domain" description="SGNH" evidence="3">
    <location>
        <begin position="413"/>
        <end position="622"/>
    </location>
</feature>
<dbReference type="GO" id="GO:0016747">
    <property type="term" value="F:acyltransferase activity, transferring groups other than amino-acyl groups"/>
    <property type="evidence" value="ECO:0007669"/>
    <property type="project" value="InterPro"/>
</dbReference>
<dbReference type="Proteomes" id="UP000255528">
    <property type="component" value="Unassembled WGS sequence"/>
</dbReference>
<keyword evidence="4" id="KW-0012">Acyltransferase</keyword>
<reference evidence="4 5" key="1">
    <citation type="submission" date="2018-06" db="EMBL/GenBank/DDBJ databases">
        <authorList>
            <consortium name="Pathogen Informatics"/>
            <person name="Doyle S."/>
        </authorList>
    </citation>
    <scope>NUCLEOTIDE SEQUENCE [LARGE SCALE GENOMIC DNA]</scope>
    <source>
        <strain evidence="4 5">NCTC12119</strain>
    </source>
</reference>
<dbReference type="GO" id="GO:0009103">
    <property type="term" value="P:lipopolysaccharide biosynthetic process"/>
    <property type="evidence" value="ECO:0007669"/>
    <property type="project" value="TreeGrafter"/>
</dbReference>
<evidence type="ECO:0000313" key="5">
    <source>
        <dbReference type="Proteomes" id="UP000255528"/>
    </source>
</evidence>
<name>A0A381C911_9ENTR</name>
<feature type="domain" description="Acyltransferase 3" evidence="2">
    <location>
        <begin position="7"/>
        <end position="329"/>
    </location>
</feature>
<evidence type="ECO:0000259" key="2">
    <source>
        <dbReference type="Pfam" id="PF01757"/>
    </source>
</evidence>
<sequence>MLKYRSDIDGIRAIVVVLVVIYHAFPSLLPGGFIGVDIFFVISGFLITSILKTEIVSGKYSVKDFYRRRIDRLFPALLVVMFSVFIFGWFTLFADEFMQLGKQLAGSAGFIANILFYSEVGYFNATSATKPLLHLWSLGIEEQFYLVFPLVLYFAYKRKLNLVLVVSLLAGASFLLNVISIRENVERTFYLPQYRHWELLLGSILALLMHGEKSKRPLKSVAFPLAAISLSVIIVTAFTLHSTVAFPGWYALLPVVASVLLIWTAQDSGPIKSIISSKIFVFIGLISYPLYLWHWPLFSLAHIINGSTPPDWVLLALTALSFVLAAITYCLIERPLKHVKSWKKKTIPMLVLMMIIGMAGYVTYAMNGIDSRANIKVSKEVSRQLIGTIWQYTKNDNCLERFKTTLATSSPWWFCTLKRNADPDVLLLGNSYANHLYPGIANNSHLKDLNVLSIGTADVTSGVLVSKSANQTEQMKFVDDIMLKTKSIKYIIISGIVSKPDDLYIAGLIKRMSTITANGAKVVIFYPHVRLSDDIKACFSRPLKTPKKSCESDLTELKDIQSNLAYLKEKVIAAYPSTLFFDPNSVFCDKKKCSSVRDGLPMYRDEYKHLSEYASMSVGNDFTVWAKSNLPEILK</sequence>
<feature type="transmembrane region" description="Helical" evidence="1">
    <location>
        <begin position="31"/>
        <end position="51"/>
    </location>
</feature>
<evidence type="ECO:0000256" key="1">
    <source>
        <dbReference type="SAM" id="Phobius"/>
    </source>
</evidence>
<feature type="transmembrane region" description="Helical" evidence="1">
    <location>
        <begin position="347"/>
        <end position="366"/>
    </location>
</feature>
<dbReference type="InterPro" id="IPR043968">
    <property type="entry name" value="SGNH"/>
</dbReference>
<keyword evidence="1" id="KW-1133">Transmembrane helix</keyword>
<keyword evidence="1" id="KW-0812">Transmembrane</keyword>
<evidence type="ECO:0000259" key="3">
    <source>
        <dbReference type="Pfam" id="PF19040"/>
    </source>
</evidence>
<dbReference type="GO" id="GO:0016020">
    <property type="term" value="C:membrane"/>
    <property type="evidence" value="ECO:0007669"/>
    <property type="project" value="TreeGrafter"/>
</dbReference>
<dbReference type="EC" id="2.3.1.-" evidence="4"/>
<dbReference type="RefSeq" id="WP_172588696.1">
    <property type="nucleotide sequence ID" value="NZ_UIGI01000001.1"/>
</dbReference>
<dbReference type="Pfam" id="PF01757">
    <property type="entry name" value="Acyl_transf_3"/>
    <property type="match status" value="1"/>
</dbReference>
<feature type="transmembrane region" description="Helical" evidence="1">
    <location>
        <begin position="7"/>
        <end position="25"/>
    </location>
</feature>
<feature type="transmembrane region" description="Helical" evidence="1">
    <location>
        <begin position="162"/>
        <end position="181"/>
    </location>
</feature>
<dbReference type="Pfam" id="PF19040">
    <property type="entry name" value="SGNH"/>
    <property type="match status" value="1"/>
</dbReference>
<dbReference type="InterPro" id="IPR002656">
    <property type="entry name" value="Acyl_transf_3_dom"/>
</dbReference>
<feature type="transmembrane region" description="Helical" evidence="1">
    <location>
        <begin position="133"/>
        <end position="155"/>
    </location>
</feature>
<proteinExistence type="predicted"/>
<dbReference type="PANTHER" id="PTHR23028:SF53">
    <property type="entry name" value="ACYL_TRANSF_3 DOMAIN-CONTAINING PROTEIN"/>
    <property type="match status" value="1"/>
</dbReference>
<gene>
    <name evidence="4" type="primary">oatA</name>
    <name evidence="4" type="ORF">NCTC12119_02824</name>
</gene>
<protein>
    <submittedName>
        <fullName evidence="4">O-acetyltransferase OatA</fullName>
        <ecNumber evidence="4">2.3.1.-</ecNumber>
    </submittedName>
</protein>